<dbReference type="OrthoDB" id="5872336at2759"/>
<evidence type="ECO:0000313" key="3">
    <source>
        <dbReference type="Proteomes" id="UP000054047"/>
    </source>
</evidence>
<dbReference type="AlphaFoldDB" id="A0A0C2GC12"/>
<dbReference type="EMBL" id="KN735809">
    <property type="protein sequence ID" value="KIH56389.1"/>
    <property type="molecule type" value="Genomic_DNA"/>
</dbReference>
<evidence type="ECO:0000313" key="2">
    <source>
        <dbReference type="EMBL" id="KIH56389.1"/>
    </source>
</evidence>
<reference evidence="2 3" key="1">
    <citation type="submission" date="2013-12" db="EMBL/GenBank/DDBJ databases">
        <title>Draft genome of the parsitic nematode Ancylostoma duodenale.</title>
        <authorList>
            <person name="Mitreva M."/>
        </authorList>
    </citation>
    <scope>NUCLEOTIDE SEQUENCE [LARGE SCALE GENOMIC DNA]</scope>
    <source>
        <strain evidence="2 3">Zhejiang</strain>
    </source>
</reference>
<sequence length="198" mass="21097">MSLITRILLPAVIIGITAFFYEVQAAPTDIAIREETNINTTAIDILSGADRSFRVKRQGGGCGCGCGCGGGCGCGCCCCRPRCCCRCTTCRTCCCTRCCTCCRPCCCGCGNPETGLLTLMFTQVRRLGCGCCGCGGGGRKRRSLDNLRIRLGMKQSAEEKNEELAAHELPRDKRNVMCNTPCVAPVGAPASHEIYGDY</sequence>
<dbReference type="PANTHER" id="PTHR31369:SF3">
    <property type="entry name" value="INTRINSICALLY DISORDERED PROTEIN, CLASS B"/>
    <property type="match status" value="1"/>
</dbReference>
<evidence type="ECO:0000256" key="1">
    <source>
        <dbReference type="SAM" id="SignalP"/>
    </source>
</evidence>
<feature type="signal peptide" evidence="1">
    <location>
        <begin position="1"/>
        <end position="25"/>
    </location>
</feature>
<dbReference type="Proteomes" id="UP000054047">
    <property type="component" value="Unassembled WGS sequence"/>
</dbReference>
<organism evidence="2 3">
    <name type="scientific">Ancylostoma duodenale</name>
    <dbReference type="NCBI Taxonomy" id="51022"/>
    <lineage>
        <taxon>Eukaryota</taxon>
        <taxon>Metazoa</taxon>
        <taxon>Ecdysozoa</taxon>
        <taxon>Nematoda</taxon>
        <taxon>Chromadorea</taxon>
        <taxon>Rhabditida</taxon>
        <taxon>Rhabditina</taxon>
        <taxon>Rhabditomorpha</taxon>
        <taxon>Strongyloidea</taxon>
        <taxon>Ancylostomatidae</taxon>
        <taxon>Ancylostomatinae</taxon>
        <taxon>Ancylostoma</taxon>
    </lineage>
</organism>
<feature type="chain" id="PRO_5002149080" evidence="1">
    <location>
        <begin position="26"/>
        <end position="198"/>
    </location>
</feature>
<keyword evidence="1" id="KW-0732">Signal</keyword>
<dbReference type="PANTHER" id="PTHR31369">
    <property type="entry name" value="PROTEIN CBG02325-RELATED"/>
    <property type="match status" value="1"/>
</dbReference>
<name>A0A0C2GC12_9BILA</name>
<accession>A0A0C2GC12</accession>
<keyword evidence="3" id="KW-1185">Reference proteome</keyword>
<protein>
    <submittedName>
        <fullName evidence="2">Uncharacterized protein</fullName>
    </submittedName>
</protein>
<gene>
    <name evidence="2" type="ORF">ANCDUO_13430</name>
</gene>
<proteinExistence type="predicted"/>